<dbReference type="AlphaFoldDB" id="A0A0C2CZI9"/>
<accession>A0A0C2CZI9</accession>
<evidence type="ECO:0000313" key="2">
    <source>
        <dbReference type="Proteomes" id="UP000054047"/>
    </source>
</evidence>
<organism evidence="1 2">
    <name type="scientific">Ancylostoma duodenale</name>
    <dbReference type="NCBI Taxonomy" id="51022"/>
    <lineage>
        <taxon>Eukaryota</taxon>
        <taxon>Metazoa</taxon>
        <taxon>Ecdysozoa</taxon>
        <taxon>Nematoda</taxon>
        <taxon>Chromadorea</taxon>
        <taxon>Rhabditida</taxon>
        <taxon>Rhabditina</taxon>
        <taxon>Rhabditomorpha</taxon>
        <taxon>Strongyloidea</taxon>
        <taxon>Ancylostomatidae</taxon>
        <taxon>Ancylostomatinae</taxon>
        <taxon>Ancylostoma</taxon>
    </lineage>
</organism>
<sequence length="72" mass="8418">MYDALRVPRTGIIHWTTLARERDQWKDCWLPLGTPEDQRESRENKAEKFAFHCGPVILLIKMPPMAKLRPSA</sequence>
<keyword evidence="2" id="KW-1185">Reference proteome</keyword>
<evidence type="ECO:0000313" key="1">
    <source>
        <dbReference type="EMBL" id="KIH55217.1"/>
    </source>
</evidence>
<dbReference type="Proteomes" id="UP000054047">
    <property type="component" value="Unassembled WGS sequence"/>
</dbReference>
<reference evidence="1 2" key="1">
    <citation type="submission" date="2013-12" db="EMBL/GenBank/DDBJ databases">
        <title>Draft genome of the parsitic nematode Ancylostoma duodenale.</title>
        <authorList>
            <person name="Mitreva M."/>
        </authorList>
    </citation>
    <scope>NUCLEOTIDE SEQUENCE [LARGE SCALE GENOMIC DNA]</scope>
    <source>
        <strain evidence="1 2">Zhejiang</strain>
    </source>
</reference>
<gene>
    <name evidence="1" type="ORF">ANCDUO_14628</name>
</gene>
<dbReference type="EMBL" id="KN737719">
    <property type="protein sequence ID" value="KIH55217.1"/>
    <property type="molecule type" value="Genomic_DNA"/>
</dbReference>
<name>A0A0C2CZI9_9BILA</name>
<protein>
    <submittedName>
        <fullName evidence="1">Uncharacterized protein</fullName>
    </submittedName>
</protein>
<proteinExistence type="predicted"/>
<dbReference type="OrthoDB" id="5857431at2759"/>